<dbReference type="GO" id="GO:0005737">
    <property type="term" value="C:cytoplasm"/>
    <property type="evidence" value="ECO:0007669"/>
    <property type="project" value="TreeGrafter"/>
</dbReference>
<dbReference type="AlphaFoldDB" id="A0A1Q2YIR2"/>
<dbReference type="InterPro" id="IPR058537">
    <property type="entry name" value="TPR_TNPO3_IPO13_4th"/>
</dbReference>
<dbReference type="Pfam" id="PF24139">
    <property type="entry name" value="TPR_TNPO3_IPO13_4th"/>
    <property type="match status" value="1"/>
</dbReference>
<dbReference type="Proteomes" id="UP000186136">
    <property type="component" value="Unassembled WGS sequence"/>
</dbReference>
<accession>A0A1Q2YIR2</accession>
<dbReference type="Pfam" id="PF08389">
    <property type="entry name" value="Xpo1"/>
    <property type="match status" value="1"/>
</dbReference>
<name>A0A1Q2YIR2_9ASCO</name>
<reference evidence="2 3" key="1">
    <citation type="submission" date="2016-08" db="EMBL/GenBank/DDBJ databases">
        <title>Whole genome shotgun sequence of Pichia membranifaciens KS47-1.</title>
        <authorList>
            <person name="Konishi M."/>
            <person name="Ishida M."/>
            <person name="Arakawa T."/>
            <person name="Kato Y."/>
            <person name="Horiuchi J."/>
        </authorList>
    </citation>
    <scope>NUCLEOTIDE SEQUENCE [LARGE SCALE GENOMIC DNA]</scope>
    <source>
        <strain evidence="2 3">KS47-1</strain>
    </source>
</reference>
<protein>
    <recommendedName>
        <fullName evidence="1">Exportin-1/Importin-beta-like domain-containing protein</fullName>
    </recommendedName>
</protein>
<sequence length="856" mass="100268">MTYLANNPVNLLEFLKILPEEMSDIKKLPLTNEEFELQYKKLLVDNVENIYYVLIQSTNSLTPENKDLETLILACIKSWINEIPIHMILNDNSVLWNLIVIGFKDDETFDTSVDCMISIVSQIDIFDQLNENLPYIETLYKQLVELRPLIAENWDDPMVIERFTELYSTAGEAWHTLIVKDPENFQILVEIILQLTAYNEDLDIVKYTFKFWYELKSMLVLDNFKSSKVIFKPIFINLTQILINHLKYPTISDSTNTSDLFNNNKENEDKFKDFRYEIGDVLKDCCLVVGQYDSLRLPFDGLKVLIEDKSQSPKWQDIECLLFSIRAMAKEIDKSENKILPQIMNFLVQLPENPKIRYAATLVLGRYTLWTNEHPEFLQLELNYIIDGFKLENSHYNHDEKTQIIIATSHALKYFCMDCNNLLIDYLEPLYNLYSNIENFLDFQSLYDIVEGLSYVLKKYIEKNILTNEAQCLSIIQMFWSSTMEKLNGFVNLNLDTLSNLQEIDTIDVKIANTVELLSLYIDNFKPPHEFMKTKNPNYAISTFVMTEVLPMVFAVIQKYGKSSKVSERCIKFIRKCIQNFRRFLIPSLKSIESLLVEGFKNYKFGCYLWCSGALIKEFSEDDDDIDEFIKIDTSTMGDVWVFAQEQIKTFITLYSDENDDVNEDIVEDFYRMMNDILMFKPIELLNSFEVVEVLYKVSLEIVDKFNEFGILNLVVNYLTDLLSWSLENPPISIFYDIPNVLKYKIYGLLNANNTELVVKFLNYSILKFNDDLVYSAIELVIETFKINNCYKNQMENLNSVNAFLGSLPPDIITDSEKVKFYTNLEVSLGSKNFRKIRSTLLDFIHWYKRKIVNRN</sequence>
<keyword evidence="3" id="KW-1185">Reference proteome</keyword>
<dbReference type="InterPro" id="IPR016024">
    <property type="entry name" value="ARM-type_fold"/>
</dbReference>
<dbReference type="InterPro" id="IPR051345">
    <property type="entry name" value="Importin_beta-like_NTR"/>
</dbReference>
<gene>
    <name evidence="2" type="ORF">PMKS-002939</name>
</gene>
<dbReference type="InterPro" id="IPR057941">
    <property type="entry name" value="TPR_TNPO3_IPO13_2nd"/>
</dbReference>
<dbReference type="EMBL" id="BDGI01000121">
    <property type="protein sequence ID" value="GAV29439.1"/>
    <property type="molecule type" value="Genomic_DNA"/>
</dbReference>
<dbReference type="OrthoDB" id="435593at2759"/>
<evidence type="ECO:0000313" key="3">
    <source>
        <dbReference type="Proteomes" id="UP000186136"/>
    </source>
</evidence>
<evidence type="ECO:0000259" key="1">
    <source>
        <dbReference type="Pfam" id="PF08389"/>
    </source>
</evidence>
<organism evidence="2 3">
    <name type="scientific">Pichia membranifaciens</name>
    <dbReference type="NCBI Taxonomy" id="4926"/>
    <lineage>
        <taxon>Eukaryota</taxon>
        <taxon>Fungi</taxon>
        <taxon>Dikarya</taxon>
        <taxon>Ascomycota</taxon>
        <taxon>Saccharomycotina</taxon>
        <taxon>Pichiomycetes</taxon>
        <taxon>Pichiales</taxon>
        <taxon>Pichiaceae</taxon>
        <taxon>Pichia</taxon>
    </lineage>
</organism>
<dbReference type="Pfam" id="PF24138">
    <property type="entry name" value="TPR_TNPO3_IPO13_2nd"/>
    <property type="match status" value="1"/>
</dbReference>
<comment type="caution">
    <text evidence="2">The sequence shown here is derived from an EMBL/GenBank/DDBJ whole genome shotgun (WGS) entry which is preliminary data.</text>
</comment>
<dbReference type="Pfam" id="PF24140">
    <property type="entry name" value="TPR_TNPO3_IPO13_3rd"/>
    <property type="match status" value="1"/>
</dbReference>
<dbReference type="GO" id="GO:0006606">
    <property type="term" value="P:protein import into nucleus"/>
    <property type="evidence" value="ECO:0007669"/>
    <property type="project" value="TreeGrafter"/>
</dbReference>
<dbReference type="InterPro" id="IPR057942">
    <property type="entry name" value="TPR_TNPO3_IPO13_3rd"/>
</dbReference>
<evidence type="ECO:0000313" key="2">
    <source>
        <dbReference type="EMBL" id="GAV29439.1"/>
    </source>
</evidence>
<proteinExistence type="predicted"/>
<dbReference type="Gene3D" id="1.25.10.10">
    <property type="entry name" value="Leucine-rich Repeat Variant"/>
    <property type="match status" value="1"/>
</dbReference>
<dbReference type="InterPro" id="IPR013598">
    <property type="entry name" value="Exportin-1/Importin-b-like"/>
</dbReference>
<feature type="domain" description="Exportin-1/Importin-beta-like" evidence="1">
    <location>
        <begin position="10"/>
        <end position="116"/>
    </location>
</feature>
<dbReference type="PANTHER" id="PTHR12363:SF53">
    <property type="entry name" value="MRNA TRANSPORT REGULATOR MTR10"/>
    <property type="match status" value="1"/>
</dbReference>
<dbReference type="SUPFAM" id="SSF48371">
    <property type="entry name" value="ARM repeat"/>
    <property type="match status" value="1"/>
</dbReference>
<dbReference type="PANTHER" id="PTHR12363">
    <property type="entry name" value="TRANSPORTIN 3 AND IMPORTIN 13"/>
    <property type="match status" value="1"/>
</dbReference>
<dbReference type="InterPro" id="IPR011989">
    <property type="entry name" value="ARM-like"/>
</dbReference>